<evidence type="ECO:0000259" key="1">
    <source>
        <dbReference type="Pfam" id="PF08818"/>
    </source>
</evidence>
<accession>A0A147ENP7</accession>
<gene>
    <name evidence="2" type="ORF">NS354_07915</name>
</gene>
<organism evidence="2 3">
    <name type="scientific">Leucobacter chromiiresistens</name>
    <dbReference type="NCBI Taxonomy" id="1079994"/>
    <lineage>
        <taxon>Bacteria</taxon>
        <taxon>Bacillati</taxon>
        <taxon>Actinomycetota</taxon>
        <taxon>Actinomycetes</taxon>
        <taxon>Micrococcales</taxon>
        <taxon>Microbacteriaceae</taxon>
        <taxon>Leucobacter</taxon>
    </lineage>
</organism>
<comment type="caution">
    <text evidence="2">The sequence shown here is derived from an EMBL/GenBank/DDBJ whole genome shotgun (WGS) entry which is preliminary data.</text>
</comment>
<dbReference type="PATRIC" id="fig|1079994.3.peg.1760"/>
<dbReference type="AlphaFoldDB" id="A0A147ENP7"/>
<evidence type="ECO:0000313" key="2">
    <source>
        <dbReference type="EMBL" id="KTR85775.1"/>
    </source>
</evidence>
<dbReference type="EMBL" id="LDRK01000041">
    <property type="protein sequence ID" value="KTR85775.1"/>
    <property type="molecule type" value="Genomic_DNA"/>
</dbReference>
<feature type="domain" description="YdhG-like" evidence="1">
    <location>
        <begin position="26"/>
        <end position="129"/>
    </location>
</feature>
<evidence type="ECO:0000313" key="3">
    <source>
        <dbReference type="Proteomes" id="UP000070810"/>
    </source>
</evidence>
<name>A0A147ENP7_9MICO</name>
<dbReference type="OrthoDB" id="5951444at2"/>
<dbReference type="InterPro" id="IPR014922">
    <property type="entry name" value="YdhG-like"/>
</dbReference>
<keyword evidence="3" id="KW-1185">Reference proteome</keyword>
<protein>
    <recommendedName>
        <fullName evidence="1">YdhG-like domain-containing protein</fullName>
    </recommendedName>
</protein>
<sequence length="138" mass="14999">MATRTPAMTPSDTPVGEVLDRVTSARRNEAEQLLDLHREVSGEPAVVWAGRIIGFGEHHYRYESGHSGTAPVLAFASGPAKHTLYLVSDFSERWPEALAALGPHRAGRACLYVTRLARVDPAALRRILELSRDATLGG</sequence>
<dbReference type="RefSeq" id="WP_058594014.1">
    <property type="nucleotide sequence ID" value="NZ_LDRK01000041.1"/>
</dbReference>
<dbReference type="Pfam" id="PF08818">
    <property type="entry name" value="DUF1801"/>
    <property type="match status" value="1"/>
</dbReference>
<proteinExistence type="predicted"/>
<reference evidence="2 3" key="1">
    <citation type="journal article" date="2016" name="Front. Microbiol.">
        <title>Genomic Resource of Rice Seed Associated Bacteria.</title>
        <authorList>
            <person name="Midha S."/>
            <person name="Bansal K."/>
            <person name="Sharma S."/>
            <person name="Kumar N."/>
            <person name="Patil P.P."/>
            <person name="Chaudhry V."/>
            <person name="Patil P.B."/>
        </authorList>
    </citation>
    <scope>NUCLEOTIDE SEQUENCE [LARGE SCALE GENOMIC DNA]</scope>
    <source>
        <strain evidence="2 3">NS354</strain>
    </source>
</reference>
<dbReference type="Proteomes" id="UP000070810">
    <property type="component" value="Unassembled WGS sequence"/>
</dbReference>